<keyword evidence="4" id="KW-1185">Reference proteome</keyword>
<dbReference type="OrthoDB" id="9768048at2"/>
<reference evidence="3 4" key="1">
    <citation type="submission" date="2011-12" db="EMBL/GenBank/DDBJ databases">
        <title>The Genome Sequence of Prevotella maculosa OT 289.</title>
        <authorList>
            <consortium name="The Broad Institute Genome Sequencing Platform"/>
            <person name="Earl A."/>
            <person name="Ward D."/>
            <person name="Feldgarden M."/>
            <person name="Gevers D."/>
            <person name="Izard J."/>
            <person name="Blanton J.M."/>
            <person name="Mathney J."/>
            <person name="Tanner A.C."/>
            <person name="Dewhirst F.E."/>
            <person name="Young S.K."/>
            <person name="Zeng Q."/>
            <person name="Gargeya S."/>
            <person name="Fitzgerald M."/>
            <person name="Haas B."/>
            <person name="Abouelleil A."/>
            <person name="Alvarado L."/>
            <person name="Arachchi H.M."/>
            <person name="Berlin A."/>
            <person name="Chapman S.B."/>
            <person name="Gearin G."/>
            <person name="Goldberg J."/>
            <person name="Griggs A."/>
            <person name="Gujja S."/>
            <person name="Hansen M."/>
            <person name="Heiman D."/>
            <person name="Howarth C."/>
            <person name="Larimer J."/>
            <person name="Lui A."/>
            <person name="MacDonald P.J.P."/>
            <person name="McCowen C."/>
            <person name="Montmayeur A."/>
            <person name="Murphy C."/>
            <person name="Neiman D."/>
            <person name="Pearson M."/>
            <person name="Priest M."/>
            <person name="Roberts A."/>
            <person name="Saif S."/>
            <person name="Shea T."/>
            <person name="Sisk P."/>
            <person name="Stolte C."/>
            <person name="Sykes S."/>
            <person name="Wortman J."/>
            <person name="Nusbaum C."/>
            <person name="Birren B."/>
        </authorList>
    </citation>
    <scope>NUCLEOTIDE SEQUENCE [LARGE SCALE GENOMIC DNA]</scope>
    <source>
        <strain evidence="3 4">OT 289</strain>
    </source>
</reference>
<dbReference type="GO" id="GO:0009244">
    <property type="term" value="P:lipopolysaccharide core region biosynthetic process"/>
    <property type="evidence" value="ECO:0007669"/>
    <property type="project" value="TreeGrafter"/>
</dbReference>
<dbReference type="CDD" id="cd03789">
    <property type="entry name" value="GT9_LPS_heptosyltransferase"/>
    <property type="match status" value="1"/>
</dbReference>
<protein>
    <recommendedName>
        <fullName evidence="5">Heptosyltransferase</fullName>
    </recommendedName>
</protein>
<dbReference type="PANTHER" id="PTHR30160:SF22">
    <property type="entry name" value="LIPOPOLYSACCHARIDE CORE BIOSYNTHESIS PROTEIN"/>
    <property type="match status" value="1"/>
</dbReference>
<organism evidence="3 4">
    <name type="scientific">Segatella maculosa OT 289</name>
    <dbReference type="NCBI Taxonomy" id="999422"/>
    <lineage>
        <taxon>Bacteria</taxon>
        <taxon>Pseudomonadati</taxon>
        <taxon>Bacteroidota</taxon>
        <taxon>Bacteroidia</taxon>
        <taxon>Bacteroidales</taxon>
        <taxon>Prevotellaceae</taxon>
        <taxon>Segatella</taxon>
    </lineage>
</organism>
<evidence type="ECO:0000313" key="3">
    <source>
        <dbReference type="EMBL" id="EHO72994.1"/>
    </source>
</evidence>
<dbReference type="InterPro" id="IPR051199">
    <property type="entry name" value="LPS_LOS_Heptosyltrfase"/>
</dbReference>
<dbReference type="AlphaFoldDB" id="H1HK93"/>
<dbReference type="PATRIC" id="fig|999422.3.peg.595"/>
<dbReference type="STRING" id="999422.HMPREF9944_00587"/>
<dbReference type="Gene3D" id="3.40.50.2000">
    <property type="entry name" value="Glycogen Phosphorylase B"/>
    <property type="match status" value="2"/>
</dbReference>
<dbReference type="HOGENOM" id="CLU_038371_3_0_10"/>
<keyword evidence="2" id="KW-0808">Transferase</keyword>
<accession>H1HK93</accession>
<comment type="caution">
    <text evidence="3">The sequence shown here is derived from an EMBL/GenBank/DDBJ whole genome shotgun (WGS) entry which is preliminary data.</text>
</comment>
<dbReference type="SUPFAM" id="SSF53756">
    <property type="entry name" value="UDP-Glycosyltransferase/glycogen phosphorylase"/>
    <property type="match status" value="1"/>
</dbReference>
<evidence type="ECO:0000256" key="2">
    <source>
        <dbReference type="ARBA" id="ARBA00022679"/>
    </source>
</evidence>
<evidence type="ECO:0008006" key="5">
    <source>
        <dbReference type="Google" id="ProtNLM"/>
    </source>
</evidence>
<evidence type="ECO:0000256" key="1">
    <source>
        <dbReference type="ARBA" id="ARBA00022676"/>
    </source>
</evidence>
<dbReference type="Proteomes" id="UP000003167">
    <property type="component" value="Unassembled WGS sequence"/>
</dbReference>
<dbReference type="Pfam" id="PF01075">
    <property type="entry name" value="Glyco_transf_9"/>
    <property type="match status" value="1"/>
</dbReference>
<evidence type="ECO:0000313" key="4">
    <source>
        <dbReference type="Proteomes" id="UP000003167"/>
    </source>
</evidence>
<dbReference type="EMBL" id="AGEK01000016">
    <property type="protein sequence ID" value="EHO72994.1"/>
    <property type="molecule type" value="Genomic_DNA"/>
</dbReference>
<gene>
    <name evidence="3" type="ORF">HMPREF9944_00587</name>
</gene>
<sequence length="345" mass="39291">MKHLLIIRFSAMGDVAMMLPVVASLAHQYPDLRVTVLSKPFARPFFEGLDNIRFMAADIKNEYQGFNGLNALYRRLLAKNFTDVADFHDVLRTKYLRLRFFLGGFRVAHIDKHRKGKRLLCRKKDKVKVQQPTSFENYAAVLARLGYPVKLDFQSVFPTEGGNLRRLPTVIGEKKEFQRWIGIAPFAAHKGKIYPLEKMEKVIEKLIQLYPSCRIFLFGGGGKEREVLDAWAKNYANCMNASALLNGIGDELILMSHLDVMLSMDSGNMHLASLVGTRVVSVWGATHPFAGFMGWNQRKTDAVQLDMPCRPCSVYGNKPCFRGDYACMNDIDYEQIVVHVQRIFD</sequence>
<proteinExistence type="predicted"/>
<dbReference type="RefSeq" id="WP_008564326.1">
    <property type="nucleotide sequence ID" value="NZ_JH594501.1"/>
</dbReference>
<keyword evidence="1" id="KW-0328">Glycosyltransferase</keyword>
<dbReference type="GO" id="GO:0005829">
    <property type="term" value="C:cytosol"/>
    <property type="evidence" value="ECO:0007669"/>
    <property type="project" value="TreeGrafter"/>
</dbReference>
<dbReference type="InterPro" id="IPR002201">
    <property type="entry name" value="Glyco_trans_9"/>
</dbReference>
<dbReference type="GO" id="GO:0008713">
    <property type="term" value="F:ADP-heptose-lipopolysaccharide heptosyltransferase activity"/>
    <property type="evidence" value="ECO:0007669"/>
    <property type="project" value="TreeGrafter"/>
</dbReference>
<dbReference type="PANTHER" id="PTHR30160">
    <property type="entry name" value="TETRAACYLDISACCHARIDE 4'-KINASE-RELATED"/>
    <property type="match status" value="1"/>
</dbReference>
<name>H1HK93_9BACT</name>